<proteinExistence type="predicted"/>
<sequence length="72" mass="8103">MKTTITIRGTHCKACKALIEDVCSDFKEIASCTVDFATGKTDIEHTDELNWDELKREIESAGDYKVELAHNI</sequence>
<gene>
    <name evidence="2" type="ORF">A3A34_02660</name>
</gene>
<dbReference type="SUPFAM" id="SSF55008">
    <property type="entry name" value="HMA, heavy metal-associated domain"/>
    <property type="match status" value="1"/>
</dbReference>
<dbReference type="Proteomes" id="UP000178587">
    <property type="component" value="Unassembled WGS sequence"/>
</dbReference>
<dbReference type="Pfam" id="PF00403">
    <property type="entry name" value="HMA"/>
    <property type="match status" value="1"/>
</dbReference>
<comment type="caution">
    <text evidence="2">The sequence shown here is derived from an EMBL/GenBank/DDBJ whole genome shotgun (WGS) entry which is preliminary data.</text>
</comment>
<dbReference type="STRING" id="1798507.A3A34_02660"/>
<dbReference type="GO" id="GO:0046872">
    <property type="term" value="F:metal ion binding"/>
    <property type="evidence" value="ECO:0007669"/>
    <property type="project" value="InterPro"/>
</dbReference>
<evidence type="ECO:0000259" key="1">
    <source>
        <dbReference type="PROSITE" id="PS50846"/>
    </source>
</evidence>
<dbReference type="AlphaFoldDB" id="A0A1F6ENW5"/>
<dbReference type="InterPro" id="IPR036163">
    <property type="entry name" value="HMA_dom_sf"/>
</dbReference>
<evidence type="ECO:0000313" key="3">
    <source>
        <dbReference type="Proteomes" id="UP000178587"/>
    </source>
</evidence>
<dbReference type="InterPro" id="IPR006121">
    <property type="entry name" value="HMA_dom"/>
</dbReference>
<evidence type="ECO:0000313" key="2">
    <source>
        <dbReference type="EMBL" id="OGG75022.1"/>
    </source>
</evidence>
<reference evidence="2 3" key="1">
    <citation type="journal article" date="2016" name="Nat. Commun.">
        <title>Thousands of microbial genomes shed light on interconnected biogeochemical processes in an aquifer system.</title>
        <authorList>
            <person name="Anantharaman K."/>
            <person name="Brown C.T."/>
            <person name="Hug L.A."/>
            <person name="Sharon I."/>
            <person name="Castelle C.J."/>
            <person name="Probst A.J."/>
            <person name="Thomas B.C."/>
            <person name="Singh A."/>
            <person name="Wilkins M.J."/>
            <person name="Karaoz U."/>
            <person name="Brodie E.L."/>
            <person name="Williams K.H."/>
            <person name="Hubbard S.S."/>
            <person name="Banfield J.F."/>
        </authorList>
    </citation>
    <scope>NUCLEOTIDE SEQUENCE [LARGE SCALE GENOMIC DNA]</scope>
</reference>
<dbReference type="PROSITE" id="PS50846">
    <property type="entry name" value="HMA_2"/>
    <property type="match status" value="1"/>
</dbReference>
<protein>
    <recommendedName>
        <fullName evidence="1">HMA domain-containing protein</fullName>
    </recommendedName>
</protein>
<feature type="domain" description="HMA" evidence="1">
    <location>
        <begin position="1"/>
        <end position="66"/>
    </location>
</feature>
<accession>A0A1F6ENW5</accession>
<dbReference type="CDD" id="cd00371">
    <property type="entry name" value="HMA"/>
    <property type="match status" value="1"/>
</dbReference>
<dbReference type="Gene3D" id="3.30.70.100">
    <property type="match status" value="1"/>
</dbReference>
<organism evidence="2 3">
    <name type="scientific">Candidatus Kaiserbacteria bacterium RIFCSPLOWO2_01_FULL_50_24</name>
    <dbReference type="NCBI Taxonomy" id="1798507"/>
    <lineage>
        <taxon>Bacteria</taxon>
        <taxon>Candidatus Kaiseribacteriota</taxon>
    </lineage>
</organism>
<name>A0A1F6ENW5_9BACT</name>
<dbReference type="EMBL" id="MFLU01000009">
    <property type="protein sequence ID" value="OGG75022.1"/>
    <property type="molecule type" value="Genomic_DNA"/>
</dbReference>